<reference evidence="2" key="2">
    <citation type="submission" date="2015-01" db="EMBL/GenBank/DDBJ databases">
        <title>Evolutionary Origins and Diversification of the Mycorrhizal Mutualists.</title>
        <authorList>
            <consortium name="DOE Joint Genome Institute"/>
            <consortium name="Mycorrhizal Genomics Consortium"/>
            <person name="Kohler A."/>
            <person name="Kuo A."/>
            <person name="Nagy L.G."/>
            <person name="Floudas D."/>
            <person name="Copeland A."/>
            <person name="Barry K.W."/>
            <person name="Cichocki N."/>
            <person name="Veneault-Fourrey C."/>
            <person name="LaButti K."/>
            <person name="Lindquist E.A."/>
            <person name="Lipzen A."/>
            <person name="Lundell T."/>
            <person name="Morin E."/>
            <person name="Murat C."/>
            <person name="Riley R."/>
            <person name="Ohm R."/>
            <person name="Sun H."/>
            <person name="Tunlid A."/>
            <person name="Henrissat B."/>
            <person name="Grigoriev I.V."/>
            <person name="Hibbett D.S."/>
            <person name="Martin F."/>
        </authorList>
    </citation>
    <scope>NUCLEOTIDE SEQUENCE [LARGE SCALE GENOMIC DNA]</scope>
    <source>
        <strain evidence="2">MUT 4182</strain>
    </source>
</reference>
<gene>
    <name evidence="1" type="ORF">M407DRAFT_241870</name>
</gene>
<accession>A0A0C3MBJ5</accession>
<organism evidence="1 2">
    <name type="scientific">Tulasnella calospora MUT 4182</name>
    <dbReference type="NCBI Taxonomy" id="1051891"/>
    <lineage>
        <taxon>Eukaryota</taxon>
        <taxon>Fungi</taxon>
        <taxon>Dikarya</taxon>
        <taxon>Basidiomycota</taxon>
        <taxon>Agaricomycotina</taxon>
        <taxon>Agaricomycetes</taxon>
        <taxon>Cantharellales</taxon>
        <taxon>Tulasnellaceae</taxon>
        <taxon>Tulasnella</taxon>
    </lineage>
</organism>
<evidence type="ECO:0000313" key="2">
    <source>
        <dbReference type="Proteomes" id="UP000054248"/>
    </source>
</evidence>
<dbReference type="AlphaFoldDB" id="A0A0C3MBJ5"/>
<protein>
    <submittedName>
        <fullName evidence="1">Uncharacterized protein</fullName>
    </submittedName>
</protein>
<sequence length="98" mass="10900">MEELNQSGRSNGYVWNVWNVLPDGSLQGSLPVFDTSSQDTYGNYTRKDVKTSEVLLATSGVSSIPFVKPGTLPWQDDPKCKAPVTQYQFTARIVFEPI</sequence>
<keyword evidence="2" id="KW-1185">Reference proteome</keyword>
<reference evidence="1 2" key="1">
    <citation type="submission" date="2014-04" db="EMBL/GenBank/DDBJ databases">
        <authorList>
            <consortium name="DOE Joint Genome Institute"/>
            <person name="Kuo A."/>
            <person name="Girlanda M."/>
            <person name="Perotto S."/>
            <person name="Kohler A."/>
            <person name="Nagy L.G."/>
            <person name="Floudas D."/>
            <person name="Copeland A."/>
            <person name="Barry K.W."/>
            <person name="Cichocki N."/>
            <person name="Veneault-Fourrey C."/>
            <person name="LaButti K."/>
            <person name="Lindquist E.A."/>
            <person name="Lipzen A."/>
            <person name="Lundell T."/>
            <person name="Morin E."/>
            <person name="Murat C."/>
            <person name="Sun H."/>
            <person name="Tunlid A."/>
            <person name="Henrissat B."/>
            <person name="Grigoriev I.V."/>
            <person name="Hibbett D.S."/>
            <person name="Martin F."/>
            <person name="Nordberg H.P."/>
            <person name="Cantor M.N."/>
            <person name="Hua S.X."/>
        </authorList>
    </citation>
    <scope>NUCLEOTIDE SEQUENCE [LARGE SCALE GENOMIC DNA]</scope>
    <source>
        <strain evidence="1 2">MUT 4182</strain>
    </source>
</reference>
<dbReference type="HOGENOM" id="CLU_2335180_0_0_1"/>
<evidence type="ECO:0000313" key="1">
    <source>
        <dbReference type="EMBL" id="KIO31132.1"/>
    </source>
</evidence>
<dbReference type="Proteomes" id="UP000054248">
    <property type="component" value="Unassembled WGS sequence"/>
</dbReference>
<name>A0A0C3MBJ5_9AGAM</name>
<dbReference type="EMBL" id="KN822965">
    <property type="protein sequence ID" value="KIO31132.1"/>
    <property type="molecule type" value="Genomic_DNA"/>
</dbReference>
<proteinExistence type="predicted"/>